<evidence type="ECO:0000259" key="1">
    <source>
        <dbReference type="Pfam" id="PF13274"/>
    </source>
</evidence>
<dbReference type="Pfam" id="PF13274">
    <property type="entry name" value="SocA_Panacea"/>
    <property type="match status" value="1"/>
</dbReference>
<reference evidence="2 3" key="1">
    <citation type="submission" date="2023-05" db="EMBL/GenBank/DDBJ databases">
        <title>Genomic insight into Chryseobacterium sp. wdc7 isolated forest soil (Gotjawal).</title>
        <authorList>
            <person name="Park S.-J."/>
        </authorList>
    </citation>
    <scope>NUCLEOTIDE SEQUENCE [LARGE SCALE GENOMIC DNA]</scope>
    <source>
        <strain evidence="3">wdc7</strain>
    </source>
</reference>
<protein>
    <submittedName>
        <fullName evidence="2">Panacea domain-containing protein</fullName>
    </submittedName>
</protein>
<dbReference type="InterPro" id="IPR025272">
    <property type="entry name" value="SocA_Panacea"/>
</dbReference>
<feature type="domain" description="Antitoxin SocA-like Panacea" evidence="1">
    <location>
        <begin position="31"/>
        <end position="150"/>
    </location>
</feature>
<gene>
    <name evidence="2" type="ORF">QGN23_12840</name>
</gene>
<sequence length="205" mass="23697">MSAHTEHIKIANALIYIAEKLGGVYLTKALKLLYLLDETSVKETGVPFSWMEYKAWKMGPVPKELYTDLREVLPHQKEEIYLSEFIAVNKVPNPVSSETRDAYVIVPKKQFSEDEFSEYDIELMDRVLKEYGHLSGADIIEMLHTQGSLWDTVVKDKELQLQFALMQNRSDFTIPFTDLIKDDVYKQMAYKSAFESSLSHNEFSL</sequence>
<name>A0ABY8RDQ8_9FLAO</name>
<proteinExistence type="predicted"/>
<accession>A0ABY8RDQ8</accession>
<evidence type="ECO:0000313" key="2">
    <source>
        <dbReference type="EMBL" id="WHF51308.1"/>
    </source>
</evidence>
<evidence type="ECO:0000313" key="3">
    <source>
        <dbReference type="Proteomes" id="UP001241656"/>
    </source>
</evidence>
<organism evidence="2 3">
    <name type="scientific">Chryseobacterium gotjawalense</name>
    <dbReference type="NCBI Taxonomy" id="3042315"/>
    <lineage>
        <taxon>Bacteria</taxon>
        <taxon>Pseudomonadati</taxon>
        <taxon>Bacteroidota</taxon>
        <taxon>Flavobacteriia</taxon>
        <taxon>Flavobacteriales</taxon>
        <taxon>Weeksellaceae</taxon>
        <taxon>Chryseobacterium group</taxon>
        <taxon>Chryseobacterium</taxon>
    </lineage>
</organism>
<dbReference type="Proteomes" id="UP001241656">
    <property type="component" value="Chromosome"/>
</dbReference>
<dbReference type="EMBL" id="CP124855">
    <property type="protein sequence ID" value="WHF51308.1"/>
    <property type="molecule type" value="Genomic_DNA"/>
</dbReference>
<keyword evidence="3" id="KW-1185">Reference proteome</keyword>
<dbReference type="RefSeq" id="WP_282904658.1">
    <property type="nucleotide sequence ID" value="NZ_CP124855.1"/>
</dbReference>